<comment type="caution">
    <text evidence="5">The sequence shown here is derived from an EMBL/GenBank/DDBJ whole genome shotgun (WGS) entry which is preliminary data.</text>
</comment>
<keyword evidence="2" id="KW-0547">Nucleotide-binding</keyword>
<dbReference type="Pfam" id="PF00004">
    <property type="entry name" value="AAA"/>
    <property type="match status" value="2"/>
</dbReference>
<dbReference type="InterPro" id="IPR027417">
    <property type="entry name" value="P-loop_NTPase"/>
</dbReference>
<dbReference type="EMBL" id="SDKK01000007">
    <property type="protein sequence ID" value="TYC59771.1"/>
    <property type="molecule type" value="Genomic_DNA"/>
</dbReference>
<evidence type="ECO:0000313" key="6">
    <source>
        <dbReference type="Proteomes" id="UP000389128"/>
    </source>
</evidence>
<dbReference type="InterPro" id="IPR003593">
    <property type="entry name" value="AAA+_ATPase"/>
</dbReference>
<dbReference type="GO" id="GO:0016887">
    <property type="term" value="F:ATP hydrolysis activity"/>
    <property type="evidence" value="ECO:0007669"/>
    <property type="project" value="InterPro"/>
</dbReference>
<dbReference type="OrthoDB" id="9802352at2"/>
<evidence type="ECO:0000259" key="4">
    <source>
        <dbReference type="SMART" id="SM00382"/>
    </source>
</evidence>
<dbReference type="GO" id="GO:0005524">
    <property type="term" value="F:ATP binding"/>
    <property type="evidence" value="ECO:0007669"/>
    <property type="project" value="UniProtKB-KW"/>
</dbReference>
<dbReference type="Proteomes" id="UP000389128">
    <property type="component" value="Unassembled WGS sequence"/>
</dbReference>
<name>A0A6C2D1A4_9RHOO</name>
<dbReference type="SUPFAM" id="SSF52540">
    <property type="entry name" value="P-loop containing nucleoside triphosphate hydrolases"/>
    <property type="match status" value="2"/>
</dbReference>
<feature type="domain" description="AAA+ ATPase" evidence="4">
    <location>
        <begin position="549"/>
        <end position="678"/>
    </location>
</feature>
<proteinExistence type="inferred from homology"/>
<dbReference type="Gene3D" id="3.40.50.300">
    <property type="entry name" value="P-loop containing nucleotide triphosphate hydrolases"/>
    <property type="match status" value="2"/>
</dbReference>
<keyword evidence="3" id="KW-0067">ATP-binding</keyword>
<dbReference type="AlphaFoldDB" id="A0A6C2D1A4"/>
<evidence type="ECO:0000313" key="5">
    <source>
        <dbReference type="EMBL" id="TYC59771.1"/>
    </source>
</evidence>
<dbReference type="InterPro" id="IPR003959">
    <property type="entry name" value="ATPase_AAA_core"/>
</dbReference>
<evidence type="ECO:0000256" key="2">
    <source>
        <dbReference type="ARBA" id="ARBA00022741"/>
    </source>
</evidence>
<protein>
    <submittedName>
        <fullName evidence="5">AAA family ATPase</fullName>
    </submittedName>
</protein>
<sequence length="756" mass="82660">MPKPSPSPRTPRPSMRCPWRADFSVVPAEQRRAGRYALQLLTQRPELLGRLEDSDFLGALWALCVPLIEPRVLVTLTAQWQKKEEREVETGDSAEDAFCDDDLPDFLVAPSRRSLRGVPGQRMRAYLADTLASIPKTTLQRLAAQDGTTPTHPSVAVIATSAGLNPVETAILDFAEKRTQTPAFGDFLRESQCSGLRNNYACLAAALDQPISALQQALGRTGSLRSLQLLSTRNRARCDLEDFLTPEDLLSDILIIAPENDAALLSAIVEPAPESRWTLADFPHLGRDGERLQRVLARAAGQGAQGVNALLYGAPGTGKTEFAQGLATAAGLTAYRVKTADEDGEGLSRQGRLGAYLLLQRLLRGRTDCLVIFDEVEDAFGSGHHPLLALFGGMVGRVDGDKGWMNRTLEDNPIPAVWITNNAENMDPAFLRRFLLPVAFTTPPKSVRRRMAECHLGDTVLPADLLDELAADAALLPAQLGAARRLLDLQPDADPVDAVRDGVAASRRLLHGSASPRQRKSATAFDVAYLNLAGGIAPGRIATALERNGQGRLCFYGPPGTGKTEFAHVLADALGRELVVRATSDLVSKYVGETERNLATLFNNLDAERSVLFLDEVDSLLHDRRQAKHSWETTQVNELLQQIEHFPGIFIAATNLMDGLDAAALRRFDFKLHFRPLAPAQRLALFAREALGGQDINAIPPLLARKLQSLEHLTPGDFANVVRQRNLLGEDLMPEEFLRRLMTECRWKEKSGAVAA</sequence>
<gene>
    <name evidence="5" type="ORF">ETQ85_09445</name>
</gene>
<keyword evidence="6" id="KW-1185">Reference proteome</keyword>
<dbReference type="InterPro" id="IPR050221">
    <property type="entry name" value="26S_Proteasome_ATPase"/>
</dbReference>
<comment type="similarity">
    <text evidence="1">Belongs to the AAA ATPase family.</text>
</comment>
<dbReference type="RefSeq" id="WP_148578791.1">
    <property type="nucleotide sequence ID" value="NZ_SDKK01000007.1"/>
</dbReference>
<feature type="domain" description="AAA+ ATPase" evidence="4">
    <location>
        <begin position="305"/>
        <end position="440"/>
    </location>
</feature>
<reference evidence="5 6" key="1">
    <citation type="submission" date="2019-01" db="EMBL/GenBank/DDBJ databases">
        <title>Zoogloea oleivorans genome sequencing and assembly.</title>
        <authorList>
            <person name="Tancsics A."/>
            <person name="Farkas M."/>
            <person name="Kriszt B."/>
            <person name="Maroti G."/>
            <person name="Horvath B."/>
        </authorList>
    </citation>
    <scope>NUCLEOTIDE SEQUENCE [LARGE SCALE GENOMIC DNA]</scope>
    <source>
        <strain evidence="5 6">Buc</strain>
    </source>
</reference>
<dbReference type="SMART" id="SM00382">
    <property type="entry name" value="AAA"/>
    <property type="match status" value="2"/>
</dbReference>
<dbReference type="CDD" id="cd19481">
    <property type="entry name" value="RecA-like_protease"/>
    <property type="match status" value="1"/>
</dbReference>
<organism evidence="5 6">
    <name type="scientific">Zoogloea oleivorans</name>
    <dbReference type="NCBI Taxonomy" id="1552750"/>
    <lineage>
        <taxon>Bacteria</taxon>
        <taxon>Pseudomonadati</taxon>
        <taxon>Pseudomonadota</taxon>
        <taxon>Betaproteobacteria</taxon>
        <taxon>Rhodocyclales</taxon>
        <taxon>Zoogloeaceae</taxon>
        <taxon>Zoogloea</taxon>
    </lineage>
</organism>
<accession>A0A6C2D1A4</accession>
<evidence type="ECO:0000256" key="1">
    <source>
        <dbReference type="ARBA" id="ARBA00006914"/>
    </source>
</evidence>
<dbReference type="PANTHER" id="PTHR23073">
    <property type="entry name" value="26S PROTEASOME REGULATORY SUBUNIT"/>
    <property type="match status" value="1"/>
</dbReference>
<evidence type="ECO:0000256" key="3">
    <source>
        <dbReference type="ARBA" id="ARBA00022840"/>
    </source>
</evidence>